<accession>A0A8J8SGP3</accession>
<evidence type="ECO:0000313" key="2">
    <source>
        <dbReference type="Proteomes" id="UP000683246"/>
    </source>
</evidence>
<dbReference type="Proteomes" id="UP000683246">
    <property type="component" value="Chromosome"/>
</dbReference>
<evidence type="ECO:0000313" key="1">
    <source>
        <dbReference type="EMBL" id="QUI22572.1"/>
    </source>
</evidence>
<protein>
    <submittedName>
        <fullName evidence="1">Uncharacterized protein</fullName>
    </submittedName>
</protein>
<keyword evidence="2" id="KW-1185">Reference proteome</keyword>
<organism evidence="1 2">
    <name type="scientific">Vallitalea pronyensis</name>
    <dbReference type="NCBI Taxonomy" id="1348613"/>
    <lineage>
        <taxon>Bacteria</taxon>
        <taxon>Bacillati</taxon>
        <taxon>Bacillota</taxon>
        <taxon>Clostridia</taxon>
        <taxon>Lachnospirales</taxon>
        <taxon>Vallitaleaceae</taxon>
        <taxon>Vallitalea</taxon>
    </lineage>
</organism>
<sequence>MKKEKGLMPMVLSLGVATALFIHYMSHDNQVVQSADESMEYQQQTRFSVEKLPDKSNRKASDLEEDIPFIHGKIGKLEKLDHRNLNLMVRNQREALQIRVTPNTYIGNMTKTPKKTLEFLEVGMVGHIHYFSEGGIHTATTININH</sequence>
<proteinExistence type="predicted"/>
<gene>
    <name evidence="1" type="ORF">HZI73_09785</name>
</gene>
<dbReference type="KEGG" id="vpy:HZI73_09785"/>
<dbReference type="RefSeq" id="WP_212698062.1">
    <property type="nucleotide sequence ID" value="NZ_CP058649.1"/>
</dbReference>
<reference evidence="1" key="1">
    <citation type="submission" date="2020-07" db="EMBL/GenBank/DDBJ databases">
        <title>Vallitalea pronyensis genome.</title>
        <authorList>
            <person name="Postec A."/>
        </authorList>
    </citation>
    <scope>NUCLEOTIDE SEQUENCE</scope>
    <source>
        <strain evidence="1">FatNI3</strain>
    </source>
</reference>
<name>A0A8J8SGP3_9FIRM</name>
<dbReference type="AlphaFoldDB" id="A0A8J8SGP3"/>
<dbReference type="EMBL" id="CP058649">
    <property type="protein sequence ID" value="QUI22572.1"/>
    <property type="molecule type" value="Genomic_DNA"/>
</dbReference>